<reference evidence="1 2" key="1">
    <citation type="submission" date="2013-02" db="EMBL/GenBank/DDBJ databases">
        <title>Insights into archaeal evolution and symbiosis from the genomes of a Nanoarchaeon and its crenarchaeal host from Yellowstone National Park.</title>
        <authorList>
            <person name="Podar M."/>
            <person name="Makarova K.S."/>
            <person name="Graham D.E."/>
            <person name="Wolf Y.I."/>
            <person name="Koonin E.V."/>
            <person name="Reysenbach A.-L."/>
        </authorList>
    </citation>
    <scope>NUCLEOTIDE SEQUENCE [LARGE SCALE GENOMIC DNA]</scope>
</reference>
<dbReference type="Proteomes" id="UP000053279">
    <property type="component" value="Unassembled WGS sequence"/>
</dbReference>
<name>R1E4H6_NANST</name>
<evidence type="ECO:0000313" key="2">
    <source>
        <dbReference type="Proteomes" id="UP000053279"/>
    </source>
</evidence>
<gene>
    <name evidence="1" type="ORF">Nst1_258</name>
</gene>
<proteinExistence type="predicted"/>
<accession>R1E4H6</accession>
<organism evidence="1 2">
    <name type="scientific">Nanobsidianus stetteri</name>
    <dbReference type="NCBI Taxonomy" id="1294122"/>
    <lineage>
        <taxon>Archaea</taxon>
        <taxon>Nanobdellota</taxon>
        <taxon>Candidatus Nanoarchaeia</taxon>
        <taxon>Nanoarchaeales</taxon>
        <taxon>Nanopusillaceae</taxon>
        <taxon>Candidatus Nanobsidianus</taxon>
    </lineage>
</organism>
<dbReference type="AlphaFoldDB" id="R1E4H6"/>
<protein>
    <submittedName>
        <fullName evidence="1">Zn finger protein</fullName>
    </submittedName>
</protein>
<comment type="caution">
    <text evidence="1">The sequence shown here is derived from an EMBL/GenBank/DDBJ whole genome shotgun (WGS) entry which is preliminary data.</text>
</comment>
<evidence type="ECO:0000313" key="1">
    <source>
        <dbReference type="EMBL" id="EOD42528.1"/>
    </source>
</evidence>
<dbReference type="EMBL" id="APJZ01000002">
    <property type="protein sequence ID" value="EOD42528.1"/>
    <property type="molecule type" value="Genomic_DNA"/>
</dbReference>
<sequence>MGNKIGECKYCNRPVYDDEKYRIINLNGEKMIFHISCFRKLKKEAIDLAKKGFVNF</sequence>
<keyword evidence="2" id="KW-1185">Reference proteome</keyword>